<evidence type="ECO:0000256" key="1">
    <source>
        <dbReference type="SAM" id="MobiDB-lite"/>
    </source>
</evidence>
<reference evidence="2 3" key="1">
    <citation type="submission" date="2016-10" db="EMBL/GenBank/DDBJ databases">
        <title>Comparative genome analysis of multiple Pseudomonas spp. focuses on biocontrol and plant growth promoting traits.</title>
        <authorList>
            <person name="Tao X.-Y."/>
            <person name="Taylor C.G."/>
        </authorList>
    </citation>
    <scope>NUCLEOTIDE SEQUENCE [LARGE SCALE GENOMIC DNA]</scope>
    <source>
        <strain evidence="2 3">37A10</strain>
    </source>
</reference>
<dbReference type="Proteomes" id="UP000285349">
    <property type="component" value="Unassembled WGS sequence"/>
</dbReference>
<dbReference type="CDD" id="cd14743">
    <property type="entry name" value="PAAR_CT_1"/>
    <property type="match status" value="1"/>
</dbReference>
<dbReference type="RefSeq" id="WP_123515702.1">
    <property type="nucleotide sequence ID" value="NZ_MOBQ01000056.1"/>
</dbReference>
<evidence type="ECO:0000313" key="2">
    <source>
        <dbReference type="EMBL" id="RON38891.1"/>
    </source>
</evidence>
<dbReference type="InterPro" id="IPR008727">
    <property type="entry name" value="PAAR_motif"/>
</dbReference>
<comment type="caution">
    <text evidence="2">The sequence shown here is derived from an EMBL/GenBank/DDBJ whole genome shotgun (WGS) entry which is preliminary data.</text>
</comment>
<gene>
    <name evidence="2" type="ORF">BK666_29235</name>
</gene>
<dbReference type="Gene3D" id="2.60.200.60">
    <property type="match status" value="2"/>
</dbReference>
<organism evidence="2 3">
    <name type="scientific">Pseudomonas frederiksbergensis</name>
    <dbReference type="NCBI Taxonomy" id="104087"/>
    <lineage>
        <taxon>Bacteria</taxon>
        <taxon>Pseudomonadati</taxon>
        <taxon>Pseudomonadota</taxon>
        <taxon>Gammaproteobacteria</taxon>
        <taxon>Pseudomonadales</taxon>
        <taxon>Pseudomonadaceae</taxon>
        <taxon>Pseudomonas</taxon>
    </lineage>
</organism>
<proteinExistence type="predicted"/>
<dbReference type="AlphaFoldDB" id="A0A423JMH5"/>
<evidence type="ECO:0008006" key="4">
    <source>
        <dbReference type="Google" id="ProtNLM"/>
    </source>
</evidence>
<protein>
    <recommendedName>
        <fullName evidence="4">Zn-binding Pro-Ala-Ala-Arg (PAAR) domain-containing protein, incolved in TypeVI secretion</fullName>
    </recommendedName>
</protein>
<sequence length="166" mass="16765">MSGKPAARVTDPTACPLPGHATNPIAAGSGDVFFDGLPAARQGDASACGGAMVGGLATTVLINGKAAATVDSVGTHGNKVIAGSGTVIIGNSHSAVPFVAPIPLVIPGFDAQFQLKNGLGNPLADTRYLIRRQDGSLESGITNELGLTHRVAAHKSSEKIEVFIEN</sequence>
<feature type="region of interest" description="Disordered" evidence="1">
    <location>
        <begin position="1"/>
        <end position="21"/>
    </location>
</feature>
<dbReference type="Pfam" id="PF05488">
    <property type="entry name" value="PAAR_motif"/>
    <property type="match status" value="1"/>
</dbReference>
<accession>A0A423JMH5</accession>
<dbReference type="OrthoDB" id="6686920at2"/>
<evidence type="ECO:0000313" key="3">
    <source>
        <dbReference type="Proteomes" id="UP000285349"/>
    </source>
</evidence>
<dbReference type="EMBL" id="MOBQ01000056">
    <property type="protein sequence ID" value="RON38891.1"/>
    <property type="molecule type" value="Genomic_DNA"/>
</dbReference>
<name>A0A423JMH5_9PSED</name>